<protein>
    <submittedName>
        <fullName evidence="2">Helix-turn-helix transcriptional regulator</fullName>
    </submittedName>
</protein>
<dbReference type="InterPro" id="IPR011990">
    <property type="entry name" value="TPR-like_helical_dom_sf"/>
</dbReference>
<dbReference type="PANTHER" id="PTHR37038">
    <property type="entry name" value="TRANSCRIPTIONAL REGULATOR-RELATED"/>
    <property type="match status" value="1"/>
</dbReference>
<name>A0ABW4J8M9_9LACO</name>
<proteinExistence type="predicted"/>
<dbReference type="SMART" id="SM00530">
    <property type="entry name" value="HTH_XRE"/>
    <property type="match status" value="1"/>
</dbReference>
<dbReference type="RefSeq" id="WP_164506987.1">
    <property type="nucleotide sequence ID" value="NZ_JBHTOP010000006.1"/>
</dbReference>
<keyword evidence="3" id="KW-1185">Reference proteome</keyword>
<dbReference type="Gene3D" id="1.25.40.10">
    <property type="entry name" value="Tetratricopeptide repeat domain"/>
    <property type="match status" value="1"/>
</dbReference>
<dbReference type="InterPro" id="IPR001387">
    <property type="entry name" value="Cro/C1-type_HTH"/>
</dbReference>
<gene>
    <name evidence="2" type="ORF">ACFQ5M_04255</name>
</gene>
<evidence type="ECO:0000313" key="2">
    <source>
        <dbReference type="EMBL" id="MFD1671302.1"/>
    </source>
</evidence>
<evidence type="ECO:0000313" key="3">
    <source>
        <dbReference type="Proteomes" id="UP001597267"/>
    </source>
</evidence>
<dbReference type="InterPro" id="IPR010982">
    <property type="entry name" value="Lambda_DNA-bd_dom_sf"/>
</dbReference>
<dbReference type="Pfam" id="PF01381">
    <property type="entry name" value="HTH_3"/>
    <property type="match status" value="1"/>
</dbReference>
<organism evidence="2 3">
    <name type="scientific">Agrilactobacillus yilanensis</name>
    <dbReference type="NCBI Taxonomy" id="2485997"/>
    <lineage>
        <taxon>Bacteria</taxon>
        <taxon>Bacillati</taxon>
        <taxon>Bacillota</taxon>
        <taxon>Bacilli</taxon>
        <taxon>Lactobacillales</taxon>
        <taxon>Lactobacillaceae</taxon>
        <taxon>Agrilactobacillus</taxon>
    </lineage>
</organism>
<dbReference type="SUPFAM" id="SSF47413">
    <property type="entry name" value="lambda repressor-like DNA-binding domains"/>
    <property type="match status" value="1"/>
</dbReference>
<dbReference type="PANTHER" id="PTHR37038:SF14">
    <property type="entry name" value="TRANSCRIPTIONAL ACTIVATOR"/>
    <property type="match status" value="1"/>
</dbReference>
<dbReference type="EMBL" id="JBHTOP010000006">
    <property type="protein sequence ID" value="MFD1671302.1"/>
    <property type="molecule type" value="Genomic_DNA"/>
</dbReference>
<sequence>MQHALGEILKQARLTQHLSQKQVAENICSQPTISAIERNCCTPNAKLLIALCRRLTLEVAQIDLAQPFNISNNLKIERTLSQLCEQHNYKDLYQFLTIDQTINSIQTATQLQAYYYYLGIAKFQLNQSLPQVEQSWQLSLANAPMAANLSTLSRLTYSSLACISAKRGLNKQAQQRIYTALADLTATAYDENQNICFYLTALTCYQLHDFIGSLQLLDRGIQFTSAHDSQYLLANYYCLVAQILDAQEHHNLKKEALQQEQLLFGLLQQSSDSL</sequence>
<reference evidence="3" key="1">
    <citation type="journal article" date="2019" name="Int. J. Syst. Evol. Microbiol.">
        <title>The Global Catalogue of Microorganisms (GCM) 10K type strain sequencing project: providing services to taxonomists for standard genome sequencing and annotation.</title>
        <authorList>
            <consortium name="The Broad Institute Genomics Platform"/>
            <consortium name="The Broad Institute Genome Sequencing Center for Infectious Disease"/>
            <person name="Wu L."/>
            <person name="Ma J."/>
        </authorList>
    </citation>
    <scope>NUCLEOTIDE SEQUENCE [LARGE SCALE GENOMIC DNA]</scope>
    <source>
        <strain evidence="3">CCM 8896</strain>
    </source>
</reference>
<evidence type="ECO:0000259" key="1">
    <source>
        <dbReference type="PROSITE" id="PS50943"/>
    </source>
</evidence>
<accession>A0ABW4J8M9</accession>
<feature type="domain" description="HTH cro/C1-type" evidence="1">
    <location>
        <begin position="9"/>
        <end position="62"/>
    </location>
</feature>
<dbReference type="PROSITE" id="PS50943">
    <property type="entry name" value="HTH_CROC1"/>
    <property type="match status" value="1"/>
</dbReference>
<dbReference type="Proteomes" id="UP001597267">
    <property type="component" value="Unassembled WGS sequence"/>
</dbReference>
<comment type="caution">
    <text evidence="2">The sequence shown here is derived from an EMBL/GenBank/DDBJ whole genome shotgun (WGS) entry which is preliminary data.</text>
</comment>
<dbReference type="CDD" id="cd00093">
    <property type="entry name" value="HTH_XRE"/>
    <property type="match status" value="1"/>
</dbReference>
<dbReference type="InterPro" id="IPR053163">
    <property type="entry name" value="HTH-type_regulator_Rgg"/>
</dbReference>